<dbReference type="PIRSF" id="PIRSF000349">
    <property type="entry name" value="SODismutase"/>
    <property type="match status" value="1"/>
</dbReference>
<dbReference type="Pfam" id="PF00081">
    <property type="entry name" value="Sod_Fe_N"/>
    <property type="match status" value="1"/>
</dbReference>
<dbReference type="FunFam" id="3.55.40.20:FF:000002">
    <property type="entry name" value="Superoxide dismutase"/>
    <property type="match status" value="1"/>
</dbReference>
<dbReference type="InterPro" id="IPR036324">
    <property type="entry name" value="Mn/Fe_SOD_N_sf"/>
</dbReference>
<evidence type="ECO:0000259" key="10">
    <source>
        <dbReference type="Pfam" id="PF00081"/>
    </source>
</evidence>
<feature type="domain" description="Manganese/iron superoxide dismutase C-terminal" evidence="11">
    <location>
        <begin position="122"/>
        <end position="223"/>
    </location>
</feature>
<accession>A0A7S3A3E1</accession>
<evidence type="ECO:0000256" key="5">
    <source>
        <dbReference type="ARBA" id="ARBA00023002"/>
    </source>
</evidence>
<comment type="cofactor">
    <cofactor evidence="1">
        <name>Mn(2+)</name>
        <dbReference type="ChEBI" id="CHEBI:29035"/>
    </cofactor>
</comment>
<evidence type="ECO:0000313" key="12">
    <source>
        <dbReference type="EMBL" id="CAE0059674.1"/>
    </source>
</evidence>
<evidence type="ECO:0000256" key="8">
    <source>
        <dbReference type="PIRSR" id="PIRSR000349-1"/>
    </source>
</evidence>
<feature type="binding site" evidence="8">
    <location>
        <position position="102"/>
    </location>
    <ligand>
        <name>Mn(2+)</name>
        <dbReference type="ChEBI" id="CHEBI:29035"/>
    </ligand>
</feature>
<dbReference type="PANTHER" id="PTHR11404">
    <property type="entry name" value="SUPEROXIDE DISMUTASE 2"/>
    <property type="match status" value="1"/>
</dbReference>
<dbReference type="Gene3D" id="3.55.40.20">
    <property type="entry name" value="Iron/manganese superoxide dismutase, C-terminal domain"/>
    <property type="match status" value="1"/>
</dbReference>
<dbReference type="InterPro" id="IPR019832">
    <property type="entry name" value="Mn/Fe_SOD_C"/>
</dbReference>
<feature type="binding site" evidence="8">
    <location>
        <position position="190"/>
    </location>
    <ligand>
        <name>Mn(2+)</name>
        <dbReference type="ChEBI" id="CHEBI:29035"/>
    </ligand>
</feature>
<dbReference type="GO" id="GO:0030145">
    <property type="term" value="F:manganese ion binding"/>
    <property type="evidence" value="ECO:0007669"/>
    <property type="project" value="TreeGrafter"/>
</dbReference>
<dbReference type="Gene3D" id="1.10.287.990">
    <property type="entry name" value="Fe,Mn superoxide dismutase (SOD) domain"/>
    <property type="match status" value="1"/>
</dbReference>
<dbReference type="InterPro" id="IPR036314">
    <property type="entry name" value="SOD_C_sf"/>
</dbReference>
<reference evidence="12" key="1">
    <citation type="submission" date="2021-01" db="EMBL/GenBank/DDBJ databases">
        <authorList>
            <person name="Corre E."/>
            <person name="Pelletier E."/>
            <person name="Niang G."/>
            <person name="Scheremetjew M."/>
            <person name="Finn R."/>
            <person name="Kale V."/>
            <person name="Holt S."/>
            <person name="Cochrane G."/>
            <person name="Meng A."/>
            <person name="Brown T."/>
            <person name="Cohen L."/>
        </authorList>
    </citation>
    <scope>NUCLEOTIDE SEQUENCE</scope>
    <source>
        <strain evidence="12">CCMP 769</strain>
    </source>
</reference>
<dbReference type="PROSITE" id="PS00088">
    <property type="entry name" value="SOD_MN"/>
    <property type="match status" value="1"/>
</dbReference>
<dbReference type="PANTHER" id="PTHR11404:SF6">
    <property type="entry name" value="SUPEROXIDE DISMUTASE [MN], MITOCHONDRIAL"/>
    <property type="match status" value="1"/>
</dbReference>
<dbReference type="FunFam" id="1.10.287.990:FF:000001">
    <property type="entry name" value="Superoxide dismutase"/>
    <property type="match status" value="1"/>
</dbReference>
<dbReference type="SUPFAM" id="SSF46609">
    <property type="entry name" value="Fe,Mn superoxide dismutase (SOD), N-terminal domain"/>
    <property type="match status" value="1"/>
</dbReference>
<feature type="domain" description="Manganese/iron superoxide dismutase N-terminal" evidence="10">
    <location>
        <begin position="31"/>
        <end position="110"/>
    </location>
</feature>
<organism evidence="12">
    <name type="scientific">Rhodosorus marinus</name>
    <dbReference type="NCBI Taxonomy" id="101924"/>
    <lineage>
        <taxon>Eukaryota</taxon>
        <taxon>Rhodophyta</taxon>
        <taxon>Stylonematophyceae</taxon>
        <taxon>Stylonematales</taxon>
        <taxon>Stylonemataceae</taxon>
        <taxon>Rhodosorus</taxon>
    </lineage>
</organism>
<evidence type="ECO:0000256" key="6">
    <source>
        <dbReference type="ARBA" id="ARBA00023211"/>
    </source>
</evidence>
<dbReference type="SUPFAM" id="SSF54719">
    <property type="entry name" value="Fe,Mn superoxide dismutase (SOD), C-terminal domain"/>
    <property type="match status" value="1"/>
</dbReference>
<gene>
    <name evidence="12" type="ORF">RMAR00112_LOCUS27739</name>
</gene>
<comment type="catalytic activity">
    <reaction evidence="7 9">
        <text>2 superoxide + 2 H(+) = H2O2 + O2</text>
        <dbReference type="Rhea" id="RHEA:20696"/>
        <dbReference type="ChEBI" id="CHEBI:15378"/>
        <dbReference type="ChEBI" id="CHEBI:15379"/>
        <dbReference type="ChEBI" id="CHEBI:16240"/>
        <dbReference type="ChEBI" id="CHEBI:18421"/>
        <dbReference type="EC" id="1.15.1.1"/>
    </reaction>
</comment>
<dbReference type="InterPro" id="IPR019833">
    <property type="entry name" value="Mn/Fe_SOD_BS"/>
</dbReference>
<dbReference type="GO" id="GO:0004784">
    <property type="term" value="F:superoxide dismutase activity"/>
    <property type="evidence" value="ECO:0007669"/>
    <property type="project" value="UniProtKB-EC"/>
</dbReference>
<comment type="similarity">
    <text evidence="2 9">Belongs to the iron/manganese superoxide dismutase family.</text>
</comment>
<dbReference type="EC" id="1.15.1.1" evidence="3 9"/>
<dbReference type="AlphaFoldDB" id="A0A7S3A3E1"/>
<dbReference type="GO" id="GO:0005739">
    <property type="term" value="C:mitochondrion"/>
    <property type="evidence" value="ECO:0007669"/>
    <property type="project" value="TreeGrafter"/>
</dbReference>
<evidence type="ECO:0000256" key="9">
    <source>
        <dbReference type="RuleBase" id="RU000414"/>
    </source>
</evidence>
<dbReference type="InterPro" id="IPR001189">
    <property type="entry name" value="Mn/Fe_SOD"/>
</dbReference>
<keyword evidence="5 9" id="KW-0560">Oxidoreductase</keyword>
<evidence type="ECO:0000259" key="11">
    <source>
        <dbReference type="Pfam" id="PF02777"/>
    </source>
</evidence>
<dbReference type="Pfam" id="PF02777">
    <property type="entry name" value="Sod_Fe_C"/>
    <property type="match status" value="1"/>
</dbReference>
<evidence type="ECO:0000256" key="1">
    <source>
        <dbReference type="ARBA" id="ARBA00001936"/>
    </source>
</evidence>
<evidence type="ECO:0000256" key="2">
    <source>
        <dbReference type="ARBA" id="ARBA00008714"/>
    </source>
</evidence>
<feature type="binding site" evidence="8">
    <location>
        <position position="194"/>
    </location>
    <ligand>
        <name>Mn(2+)</name>
        <dbReference type="ChEBI" id="CHEBI:29035"/>
    </ligand>
</feature>
<evidence type="ECO:0000256" key="3">
    <source>
        <dbReference type="ARBA" id="ARBA00012682"/>
    </source>
</evidence>
<keyword evidence="4 8" id="KW-0479">Metal-binding</keyword>
<evidence type="ECO:0000256" key="7">
    <source>
        <dbReference type="ARBA" id="ARBA00049204"/>
    </source>
</evidence>
<evidence type="ECO:0000256" key="4">
    <source>
        <dbReference type="ARBA" id="ARBA00022723"/>
    </source>
</evidence>
<dbReference type="InterPro" id="IPR019831">
    <property type="entry name" value="Mn/Fe_SOD_N"/>
</dbReference>
<keyword evidence="6" id="KW-0464">Manganese</keyword>
<dbReference type="InterPro" id="IPR050265">
    <property type="entry name" value="Fe/Mn_Superoxide_Dismutase"/>
</dbReference>
<proteinExistence type="inferred from homology"/>
<comment type="function">
    <text evidence="9">Destroys radicals which are normally produced within the cells and which are toxic to biological systems.</text>
</comment>
<dbReference type="EMBL" id="HBHW01036146">
    <property type="protein sequence ID" value="CAE0059674.1"/>
    <property type="molecule type" value="Transcribed_RNA"/>
</dbReference>
<name>A0A7S3A3E1_9RHOD</name>
<sequence>MNSIVRKSAQLGHRAWSSGRRALATGLTRQSLPDLPYDYGALEPVISGDIMEIHHSKHHATYVANYNKAAEGLLDALEKGDVEKVTSAQSAIKFNGGGHLNHSIFWQNLAPIGRGGGEVPTDGALIEKINAEFVTVDNMIARFNTMTAGVQGSGWGWLAYDSAKDSLVLTTCPNQDPVASAGLVPLLGVDVWEHAYYLQYKNARPSYLKEIWKVVNWADVAARYEAASG</sequence>
<protein>
    <recommendedName>
        <fullName evidence="3 9">Superoxide dismutase</fullName>
        <ecNumber evidence="3 9">1.15.1.1</ecNumber>
    </recommendedName>
</protein>
<dbReference type="PRINTS" id="PR01703">
    <property type="entry name" value="MNSODISMTASE"/>
</dbReference>
<feature type="binding site" evidence="8">
    <location>
        <position position="54"/>
    </location>
    <ligand>
        <name>Mn(2+)</name>
        <dbReference type="ChEBI" id="CHEBI:29035"/>
    </ligand>
</feature>